<evidence type="ECO:0000313" key="4">
    <source>
        <dbReference type="Proteomes" id="UP000799537"/>
    </source>
</evidence>
<dbReference type="GeneID" id="54559942"/>
<dbReference type="Proteomes" id="UP000799537">
    <property type="component" value="Unassembled WGS sequence"/>
</dbReference>
<reference evidence="3" key="1">
    <citation type="journal article" date="2020" name="Stud. Mycol.">
        <title>101 Dothideomycetes genomes: a test case for predicting lifestyles and emergence of pathogens.</title>
        <authorList>
            <person name="Haridas S."/>
            <person name="Albert R."/>
            <person name="Binder M."/>
            <person name="Bloem J."/>
            <person name="Labutti K."/>
            <person name="Salamov A."/>
            <person name="Andreopoulos B."/>
            <person name="Baker S."/>
            <person name="Barry K."/>
            <person name="Bills G."/>
            <person name="Bluhm B."/>
            <person name="Cannon C."/>
            <person name="Castanera R."/>
            <person name="Culley D."/>
            <person name="Daum C."/>
            <person name="Ezra D."/>
            <person name="Gonzalez J."/>
            <person name="Henrissat B."/>
            <person name="Kuo A."/>
            <person name="Liang C."/>
            <person name="Lipzen A."/>
            <person name="Lutzoni F."/>
            <person name="Magnuson J."/>
            <person name="Mondo S."/>
            <person name="Nolan M."/>
            <person name="Ohm R."/>
            <person name="Pangilinan J."/>
            <person name="Park H.-J."/>
            <person name="Ramirez L."/>
            <person name="Alfaro M."/>
            <person name="Sun H."/>
            <person name="Tritt A."/>
            <person name="Yoshinaga Y."/>
            <person name="Zwiers L.-H."/>
            <person name="Turgeon B."/>
            <person name="Goodwin S."/>
            <person name="Spatafora J."/>
            <person name="Crous P."/>
            <person name="Grigoriev I."/>
        </authorList>
    </citation>
    <scope>NUCLEOTIDE SEQUENCE</scope>
    <source>
        <strain evidence="3">ATCC 36951</strain>
    </source>
</reference>
<feature type="compositionally biased region" description="Polar residues" evidence="2">
    <location>
        <begin position="261"/>
        <end position="273"/>
    </location>
</feature>
<evidence type="ECO:0000313" key="3">
    <source>
        <dbReference type="EMBL" id="KAF2166550.1"/>
    </source>
</evidence>
<sequence length="451" mass="49738">MDQDLRRLIYRNAELETELRLVKEQLAQANHANTYLLGRFSSASVEYQPPRTLPSSRLIYEREPERTDLLSFDEVGDSGYYESGPVPSAATTVNESPPADVEHVPERRAAAREGVEKDQIRTQPLIDHADAYTPPLPPAESPPPAFDYKSLRNRPTKSSVSRGILNVRKVSPAGGETGSPPSDEAGFSITQPSGKVIWVPTGDGPPARPKQKSDEDVKEDPSPEEGEPQAAIPQPPPSAPAYPTNNPYPPHRNPYPRQPRTNGLNSSRWNPYSQPIDPGPTKISDLFTSPSIPDSHPLYRTVLLLNISPTTEIAKILAQLTSPATITILKTAGMKTIPRMETNAAMLTFESSVAAVRFVARCQGEKLWEFEGEVRLMRTGTGGQFGKGRGSRERYSNRQPMQQPLWLQIDARGGFERPGRDLEVERGMADEIGVGGDDEVQLEEEAMMREG</sequence>
<feature type="compositionally biased region" description="Basic and acidic residues" evidence="2">
    <location>
        <begin position="100"/>
        <end position="120"/>
    </location>
</feature>
<dbReference type="AlphaFoldDB" id="A0A6A6CK67"/>
<feature type="compositionally biased region" description="Pro residues" evidence="2">
    <location>
        <begin position="233"/>
        <end position="257"/>
    </location>
</feature>
<dbReference type="OrthoDB" id="5244622at2759"/>
<keyword evidence="1" id="KW-0175">Coiled coil</keyword>
<keyword evidence="4" id="KW-1185">Reference proteome</keyword>
<protein>
    <recommendedName>
        <fullName evidence="5">RRM domain-containing protein</fullName>
    </recommendedName>
</protein>
<evidence type="ECO:0000256" key="2">
    <source>
        <dbReference type="SAM" id="MobiDB-lite"/>
    </source>
</evidence>
<accession>A0A6A6CK67</accession>
<feature type="region of interest" description="Disordered" evidence="2">
    <location>
        <begin position="82"/>
        <end position="286"/>
    </location>
</feature>
<proteinExistence type="predicted"/>
<evidence type="ECO:0000256" key="1">
    <source>
        <dbReference type="SAM" id="Coils"/>
    </source>
</evidence>
<evidence type="ECO:0008006" key="5">
    <source>
        <dbReference type="Google" id="ProtNLM"/>
    </source>
</evidence>
<name>A0A6A6CK67_ZASCE</name>
<dbReference type="EMBL" id="ML993596">
    <property type="protein sequence ID" value="KAF2166550.1"/>
    <property type="molecule type" value="Genomic_DNA"/>
</dbReference>
<organism evidence="3 4">
    <name type="scientific">Zasmidium cellare ATCC 36951</name>
    <dbReference type="NCBI Taxonomy" id="1080233"/>
    <lineage>
        <taxon>Eukaryota</taxon>
        <taxon>Fungi</taxon>
        <taxon>Dikarya</taxon>
        <taxon>Ascomycota</taxon>
        <taxon>Pezizomycotina</taxon>
        <taxon>Dothideomycetes</taxon>
        <taxon>Dothideomycetidae</taxon>
        <taxon>Mycosphaerellales</taxon>
        <taxon>Mycosphaerellaceae</taxon>
        <taxon>Zasmidium</taxon>
    </lineage>
</organism>
<dbReference type="RefSeq" id="XP_033667439.1">
    <property type="nucleotide sequence ID" value="XM_033806670.1"/>
</dbReference>
<gene>
    <name evidence="3" type="ORF">M409DRAFT_23186</name>
</gene>
<feature type="compositionally biased region" description="Basic and acidic residues" evidence="2">
    <location>
        <begin position="211"/>
        <end position="221"/>
    </location>
</feature>
<feature type="coiled-coil region" evidence="1">
    <location>
        <begin position="5"/>
        <end position="32"/>
    </location>
</feature>
<feature type="compositionally biased region" description="Pro residues" evidence="2">
    <location>
        <begin position="134"/>
        <end position="145"/>
    </location>
</feature>